<dbReference type="KEGG" id="nin:NADRNF5_1808"/>
<organism evidence="1 2">
    <name type="scientific">Nitrosopumilus adriaticus</name>
    <dbReference type="NCBI Taxonomy" id="1580092"/>
    <lineage>
        <taxon>Archaea</taxon>
        <taxon>Nitrososphaerota</taxon>
        <taxon>Nitrososphaeria</taxon>
        <taxon>Nitrosopumilales</taxon>
        <taxon>Nitrosopumilaceae</taxon>
        <taxon>Nitrosopumilus</taxon>
    </lineage>
</organism>
<dbReference type="HOGENOM" id="CLU_913999_0_0_2"/>
<proteinExistence type="predicted"/>
<evidence type="ECO:0000313" key="2">
    <source>
        <dbReference type="Proteomes" id="UP000032408"/>
    </source>
</evidence>
<dbReference type="AlphaFoldDB" id="A0A0D5C454"/>
<dbReference type="Proteomes" id="UP000032408">
    <property type="component" value="Chromosome"/>
</dbReference>
<name>A0A0D5C454_9ARCH</name>
<sequence length="285" mass="33210">MPSESESVLGNLQNYKMYLRPNAHLHYGKPGEKKSNLTKHQQNVQSLLKIMSKNKPLTTWEFAKISIPNDMAKLREREKIYRRLLVGRKDKGKRSDGILNLGLVVKDGKSLKTGVADKYRLSLYGVLYCIDVLDFSNNEIDKLAEKYSNVLPKVFGKWDYLKSKIGNRIYGIKLLANGLLADNPQIQVQQGIPFYELMSYLHIKFQRNFESISEEQLAEQISYWFYINLLYNPIGKTEPKTDGIKNLDVIFEEDALLKKWFLIFFRSATKYYQQRYTILKKSDAK</sequence>
<keyword evidence="2" id="KW-1185">Reference proteome</keyword>
<dbReference type="GeneID" id="24820976"/>
<dbReference type="STRING" id="1580092.NADRNF5_1808"/>
<protein>
    <submittedName>
        <fullName evidence="1">Uncharacterized protein</fullName>
    </submittedName>
</protein>
<accession>A0A0D5C454</accession>
<dbReference type="OrthoDB" id="11066at2157"/>
<dbReference type="EMBL" id="CP011070">
    <property type="protein sequence ID" value="AJW71486.1"/>
    <property type="molecule type" value="Genomic_DNA"/>
</dbReference>
<gene>
    <name evidence="1" type="ORF">NADRNF5_1808</name>
</gene>
<dbReference type="RefSeq" id="WP_048117468.1">
    <property type="nucleotide sequence ID" value="NZ_CP011070.1"/>
</dbReference>
<evidence type="ECO:0000313" key="1">
    <source>
        <dbReference type="EMBL" id="AJW71486.1"/>
    </source>
</evidence>
<reference evidence="2" key="1">
    <citation type="submission" date="2015-03" db="EMBL/GenBank/DDBJ databases">
        <title>Characterization of two novel Thaumarchaeota isolated from the Northern Adriatic Sea.</title>
        <authorList>
            <person name="Bayer B."/>
            <person name="Vojvoda J."/>
            <person name="Offre P."/>
            <person name="Srivastava A."/>
            <person name="Elisabeth N."/>
            <person name="Garcia J.A.L."/>
            <person name="Schleper C."/>
            <person name="Herndl G.J."/>
        </authorList>
    </citation>
    <scope>NUCLEOTIDE SEQUENCE [LARGE SCALE GENOMIC DNA]</scope>
    <source>
        <strain evidence="2">NF5</strain>
    </source>
</reference>
<reference evidence="1 2" key="2">
    <citation type="journal article" date="2016" name="ISME J.">
        <title>Physiological and genomic characterization of two novel marine thaumarchaeal strains indicates niche differentiation.</title>
        <authorList>
            <person name="Bayer B."/>
            <person name="Vojvoda J."/>
            <person name="Offre P."/>
            <person name="Alves R.J."/>
            <person name="Elisabeth N.H."/>
            <person name="Garcia J.A."/>
            <person name="Volland J.M."/>
            <person name="Srivastava A."/>
            <person name="Schleper C."/>
            <person name="Herndl G.J."/>
        </authorList>
    </citation>
    <scope>NUCLEOTIDE SEQUENCE [LARGE SCALE GENOMIC DNA]</scope>
    <source>
        <strain evidence="1 2">NF5</strain>
    </source>
</reference>